<dbReference type="Proteomes" id="UP000516305">
    <property type="component" value="Chromosome"/>
</dbReference>
<dbReference type="EMBL" id="CP060139">
    <property type="protein sequence ID" value="QNR25868.1"/>
    <property type="molecule type" value="Genomic_DNA"/>
</dbReference>
<evidence type="ECO:0000313" key="2">
    <source>
        <dbReference type="EMBL" id="QNR25868.1"/>
    </source>
</evidence>
<feature type="transmembrane region" description="Helical" evidence="1">
    <location>
        <begin position="105"/>
        <end position="124"/>
    </location>
</feature>
<evidence type="ECO:0008006" key="4">
    <source>
        <dbReference type="Google" id="ProtNLM"/>
    </source>
</evidence>
<keyword evidence="1" id="KW-0472">Membrane</keyword>
<protein>
    <recommendedName>
        <fullName evidence="4">ATP synthase protein I</fullName>
    </recommendedName>
</protein>
<dbReference type="Pfam" id="PF19665">
    <property type="entry name" value="DUF6168"/>
    <property type="match status" value="1"/>
</dbReference>
<sequence length="130" mass="14911">MMINDRLSQYPQAVLLFILALAFGIHYAVLNYLQIPIGASLTWQAYLFNLLAAQIILTVMLRIAQKKQDYLGFIFMAGSLLKFLVFFLAFYPVYKEDGEITSLEFSSFFVPYLICLAFKSFVLLRSLNKA</sequence>
<dbReference type="InterPro" id="IPR046166">
    <property type="entry name" value="DUF6168"/>
</dbReference>
<organism evidence="2 3">
    <name type="scientific">Croceimicrobium hydrocarbonivorans</name>
    <dbReference type="NCBI Taxonomy" id="2761580"/>
    <lineage>
        <taxon>Bacteria</taxon>
        <taxon>Pseudomonadati</taxon>
        <taxon>Bacteroidota</taxon>
        <taxon>Flavobacteriia</taxon>
        <taxon>Flavobacteriales</taxon>
        <taxon>Owenweeksiaceae</taxon>
        <taxon>Croceimicrobium</taxon>
    </lineage>
</organism>
<keyword evidence="1" id="KW-0812">Transmembrane</keyword>
<dbReference type="RefSeq" id="WP_210760393.1">
    <property type="nucleotide sequence ID" value="NZ_CP060139.1"/>
</dbReference>
<reference evidence="2 3" key="1">
    <citation type="submission" date="2020-08" db="EMBL/GenBank/DDBJ databases">
        <title>Croceimicrobium hydrocarbonivorans gen. nov., sp. nov., a novel marine bacterium isolated from a bacterial consortium that degrades polyethylene terephthalate.</title>
        <authorList>
            <person name="Liu R."/>
        </authorList>
    </citation>
    <scope>NUCLEOTIDE SEQUENCE [LARGE SCALE GENOMIC DNA]</scope>
    <source>
        <strain evidence="2 3">A20-9</strain>
    </source>
</reference>
<evidence type="ECO:0000256" key="1">
    <source>
        <dbReference type="SAM" id="Phobius"/>
    </source>
</evidence>
<dbReference type="AlphaFoldDB" id="A0A7H0VJH0"/>
<dbReference type="KEGG" id="chyd:H4K34_08485"/>
<name>A0A7H0VJH0_9FLAO</name>
<feature type="transmembrane region" description="Helical" evidence="1">
    <location>
        <begin position="12"/>
        <end position="33"/>
    </location>
</feature>
<keyword evidence="1" id="KW-1133">Transmembrane helix</keyword>
<keyword evidence="3" id="KW-1185">Reference proteome</keyword>
<evidence type="ECO:0000313" key="3">
    <source>
        <dbReference type="Proteomes" id="UP000516305"/>
    </source>
</evidence>
<gene>
    <name evidence="2" type="ORF">H4K34_08485</name>
</gene>
<feature type="transmembrane region" description="Helical" evidence="1">
    <location>
        <begin position="45"/>
        <end position="63"/>
    </location>
</feature>
<proteinExistence type="predicted"/>
<accession>A0A7H0VJH0</accession>
<feature type="transmembrane region" description="Helical" evidence="1">
    <location>
        <begin position="70"/>
        <end position="93"/>
    </location>
</feature>